<sequence length="248" mass="28590">MKRIIAIFLIAINVMFFNAANVFAEPNQSKATQECNVNVRTFHYEKITDLIKSNLDVPNLTGLKNLRIQSRINKMFVKDIFAFSRRIEKLAMQAKKDGVLRNPYEAYTRFKVAYNCNCILSIPVTFYEYTGGAHGNTTLKPYNINLKTGKIIGYKDIFKKGFDYKTIIINEIQRQIKENKNDIPYFDDALETVSQFTDKQSFYITKDGIVVIYGLYELAPYVSGIQEFKIPFTLFGDGINTEIIKECK</sequence>
<dbReference type="Proteomes" id="UP000007652">
    <property type="component" value="Unassembled WGS sequence"/>
</dbReference>
<organism evidence="4 5">
    <name type="scientific">Caloramator australicus RC3</name>
    <dbReference type="NCBI Taxonomy" id="857293"/>
    <lineage>
        <taxon>Bacteria</taxon>
        <taxon>Bacillati</taxon>
        <taxon>Bacillota</taxon>
        <taxon>Clostridia</taxon>
        <taxon>Eubacteriales</taxon>
        <taxon>Clostridiaceae</taxon>
        <taxon>Caloramator</taxon>
    </lineage>
</organism>
<dbReference type="RefSeq" id="WP_008908894.1">
    <property type="nucleotide sequence ID" value="NZ_CAKP01000082.1"/>
</dbReference>
<dbReference type="InterPro" id="IPR025303">
    <property type="entry name" value="PdaC"/>
</dbReference>
<dbReference type="STRING" id="857293.CAAU_1546"/>
<dbReference type="Pfam" id="PF13739">
    <property type="entry name" value="PdaC"/>
    <property type="match status" value="1"/>
</dbReference>
<protein>
    <recommendedName>
        <fullName evidence="6">DUF3298 domain-containing protein</fullName>
    </recommendedName>
</protein>
<proteinExistence type="predicted"/>
<reference evidence="4 5" key="1">
    <citation type="journal article" date="2011" name="J. Bacteriol.">
        <title>Draft genome sequence of Caloramator australicus strain RC3T, a thermoanaerobe from the Great Artesian Basin of Australia.</title>
        <authorList>
            <person name="Ogg C.D."/>
            <person name="Patel B.K.C."/>
        </authorList>
    </citation>
    <scope>NUCLEOTIDE SEQUENCE [LARGE SCALE GENOMIC DNA]</scope>
    <source>
        <strain evidence="4 5">RC3</strain>
    </source>
</reference>
<feature type="signal peptide" evidence="1">
    <location>
        <begin position="1"/>
        <end position="24"/>
    </location>
</feature>
<dbReference type="EMBL" id="CAKP01000082">
    <property type="protein sequence ID" value="CCJ33630.1"/>
    <property type="molecule type" value="Genomic_DNA"/>
</dbReference>
<gene>
    <name evidence="4" type="ORF">CAAU_1546</name>
</gene>
<dbReference type="eggNOG" id="COG5513">
    <property type="taxonomic scope" value="Bacteria"/>
</dbReference>
<dbReference type="AlphaFoldDB" id="I7LGY0"/>
<comment type="caution">
    <text evidence="4">The sequence shown here is derived from an EMBL/GenBank/DDBJ whole genome shotgun (WGS) entry which is preliminary data.</text>
</comment>
<dbReference type="Pfam" id="PF11738">
    <property type="entry name" value="DUF3298"/>
    <property type="match status" value="1"/>
</dbReference>
<dbReference type="InterPro" id="IPR037126">
    <property type="entry name" value="PdaC/RsiV-like_sf"/>
</dbReference>
<dbReference type="Gene3D" id="3.90.640.20">
    <property type="entry name" value="Heat-shock cognate protein, ATPase"/>
    <property type="match status" value="1"/>
</dbReference>
<dbReference type="Gene3D" id="3.30.565.40">
    <property type="entry name" value="Fervidobacterium nodosum Rt17-B1 like"/>
    <property type="match status" value="1"/>
</dbReference>
<evidence type="ECO:0000313" key="4">
    <source>
        <dbReference type="EMBL" id="CCJ33630.1"/>
    </source>
</evidence>
<feature type="chain" id="PRO_5003711757" description="DUF3298 domain-containing protein" evidence="1">
    <location>
        <begin position="25"/>
        <end position="248"/>
    </location>
</feature>
<name>I7LGY0_9CLOT</name>
<keyword evidence="1" id="KW-0732">Signal</keyword>
<feature type="domain" description="Deacetylase PdaC" evidence="3">
    <location>
        <begin position="48"/>
        <end position="137"/>
    </location>
</feature>
<dbReference type="InterPro" id="IPR021729">
    <property type="entry name" value="DUF3298"/>
</dbReference>
<evidence type="ECO:0000259" key="2">
    <source>
        <dbReference type="Pfam" id="PF11738"/>
    </source>
</evidence>
<evidence type="ECO:0000313" key="5">
    <source>
        <dbReference type="Proteomes" id="UP000007652"/>
    </source>
</evidence>
<evidence type="ECO:0000256" key="1">
    <source>
        <dbReference type="SAM" id="SignalP"/>
    </source>
</evidence>
<accession>I7LGY0</accession>
<keyword evidence="5" id="KW-1185">Reference proteome</keyword>
<feature type="domain" description="DUF3298" evidence="2">
    <location>
        <begin position="155"/>
        <end position="232"/>
    </location>
</feature>
<evidence type="ECO:0000259" key="3">
    <source>
        <dbReference type="Pfam" id="PF13739"/>
    </source>
</evidence>
<evidence type="ECO:0008006" key="6">
    <source>
        <dbReference type="Google" id="ProtNLM"/>
    </source>
</evidence>